<dbReference type="SUPFAM" id="SSF52540">
    <property type="entry name" value="P-loop containing nucleoside triphosphate hydrolases"/>
    <property type="match status" value="1"/>
</dbReference>
<dbReference type="GO" id="GO:0005524">
    <property type="term" value="F:ATP binding"/>
    <property type="evidence" value="ECO:0007669"/>
    <property type="project" value="UniProtKB-KW"/>
</dbReference>
<reference evidence="6" key="1">
    <citation type="submission" date="2023-07" db="EMBL/GenBank/DDBJ databases">
        <title>Thauera sp. CAU 1555 isolated from sand of Yaerae Beach.</title>
        <authorList>
            <person name="Kim W."/>
        </authorList>
    </citation>
    <scope>NUCLEOTIDE SEQUENCE [LARGE SCALE GENOMIC DNA]</scope>
    <source>
        <strain evidence="6">CAU 1555</strain>
    </source>
</reference>
<keyword evidence="1" id="KW-1003">Cell membrane</keyword>
<feature type="domain" description="ABC transporter" evidence="4">
    <location>
        <begin position="2"/>
        <end position="234"/>
    </location>
</feature>
<accession>A0ABR9BAY4</accession>
<keyword evidence="3 5" id="KW-0067">ATP-binding</keyword>
<gene>
    <name evidence="5" type="ORF">IFO67_10935</name>
</gene>
<dbReference type="Pfam" id="PF00005">
    <property type="entry name" value="ABC_tran"/>
    <property type="match status" value="1"/>
</dbReference>
<dbReference type="EMBL" id="JACYTO010000002">
    <property type="protein sequence ID" value="MBD8503397.1"/>
    <property type="molecule type" value="Genomic_DNA"/>
</dbReference>
<evidence type="ECO:0000256" key="1">
    <source>
        <dbReference type="ARBA" id="ARBA00022475"/>
    </source>
</evidence>
<dbReference type="InterPro" id="IPR003439">
    <property type="entry name" value="ABC_transporter-like_ATP-bd"/>
</dbReference>
<dbReference type="SMART" id="SM00382">
    <property type="entry name" value="AAA"/>
    <property type="match status" value="1"/>
</dbReference>
<proteinExistence type="predicted"/>
<dbReference type="PANTHER" id="PTHR43582:SF2">
    <property type="entry name" value="LINEARMYCIN RESISTANCE ATP-BINDING PROTEIN LNRL"/>
    <property type="match status" value="1"/>
</dbReference>
<dbReference type="InterPro" id="IPR027417">
    <property type="entry name" value="P-loop_NTPase"/>
</dbReference>
<comment type="caution">
    <text evidence="5">The sequence shown here is derived from an EMBL/GenBank/DDBJ whole genome shotgun (WGS) entry which is preliminary data.</text>
</comment>
<evidence type="ECO:0000313" key="6">
    <source>
        <dbReference type="Proteomes" id="UP000603602"/>
    </source>
</evidence>
<organism evidence="5 6">
    <name type="scientific">Thauera sedimentorum</name>
    <dbReference type="NCBI Taxonomy" id="2767595"/>
    <lineage>
        <taxon>Bacteria</taxon>
        <taxon>Pseudomonadati</taxon>
        <taxon>Pseudomonadota</taxon>
        <taxon>Betaproteobacteria</taxon>
        <taxon>Rhodocyclales</taxon>
        <taxon>Zoogloeaceae</taxon>
        <taxon>Thauera</taxon>
    </lineage>
</organism>
<keyword evidence="2" id="KW-0547">Nucleotide-binding</keyword>
<evidence type="ECO:0000259" key="4">
    <source>
        <dbReference type="PROSITE" id="PS50893"/>
    </source>
</evidence>
<protein>
    <submittedName>
        <fullName evidence="5">ABC transporter ATP-binding protein</fullName>
    </submittedName>
</protein>
<name>A0ABR9BAY4_9RHOO</name>
<dbReference type="Proteomes" id="UP000603602">
    <property type="component" value="Unassembled WGS sequence"/>
</dbReference>
<keyword evidence="6" id="KW-1185">Reference proteome</keyword>
<dbReference type="PANTHER" id="PTHR43582">
    <property type="entry name" value="LINEARMYCIN RESISTANCE ATP-BINDING PROTEIN LNRL"/>
    <property type="match status" value="1"/>
</dbReference>
<evidence type="ECO:0000313" key="5">
    <source>
        <dbReference type="EMBL" id="MBD8503397.1"/>
    </source>
</evidence>
<dbReference type="PROSITE" id="PS50893">
    <property type="entry name" value="ABC_TRANSPORTER_2"/>
    <property type="match status" value="1"/>
</dbReference>
<sequence>MLRIRDLVHHYPQHAQAALAGLDLDIPAGCLFGLLGPNGAGKTTLISLVAGLLAQQSGTLEIDGQPLADYRRTHPNAIALVPQDYAFYPMLTVTENLRFFAGVQGLSGAAGRERVAHALAAAQLEGVAGQLAEELSGGLRRRLNLAIGLLGDPRLLLLDEPTVGVDPQSRAFLLDTIRALAADGRTVIYTSHYMDEVEALCERIAIVDRGRVLAAGTLDELLHEADALLSLRLAAPLPAELAATLAARHPGLRARDGSLLVAGLAPEALPQLLAELAAAGHPAQAVSYGQQDLEALFMRLTHRSLRD</sequence>
<dbReference type="InterPro" id="IPR003593">
    <property type="entry name" value="AAA+_ATPase"/>
</dbReference>
<evidence type="ECO:0000256" key="2">
    <source>
        <dbReference type="ARBA" id="ARBA00022741"/>
    </source>
</evidence>
<keyword evidence="1" id="KW-0472">Membrane</keyword>
<evidence type="ECO:0000256" key="3">
    <source>
        <dbReference type="ARBA" id="ARBA00022840"/>
    </source>
</evidence>
<dbReference type="RefSeq" id="WP_187719401.1">
    <property type="nucleotide sequence ID" value="NZ_JACTAH010000002.1"/>
</dbReference>
<dbReference type="Gene3D" id="3.40.50.300">
    <property type="entry name" value="P-loop containing nucleotide triphosphate hydrolases"/>
    <property type="match status" value="1"/>
</dbReference>